<accession>A0A1N7SMS4</accession>
<gene>
    <name evidence="1" type="ORF">BN2475_1110001</name>
</gene>
<keyword evidence="2" id="KW-1185">Reference proteome</keyword>
<dbReference type="Proteomes" id="UP000187012">
    <property type="component" value="Unassembled WGS sequence"/>
</dbReference>
<organism evidence="1 2">
    <name type="scientific">Paraburkholderia ribeironis</name>
    <dbReference type="NCBI Taxonomy" id="1247936"/>
    <lineage>
        <taxon>Bacteria</taxon>
        <taxon>Pseudomonadati</taxon>
        <taxon>Pseudomonadota</taxon>
        <taxon>Betaproteobacteria</taxon>
        <taxon>Burkholderiales</taxon>
        <taxon>Burkholderiaceae</taxon>
        <taxon>Paraburkholderia</taxon>
    </lineage>
</organism>
<reference evidence="1 2" key="1">
    <citation type="submission" date="2016-12" db="EMBL/GenBank/DDBJ databases">
        <authorList>
            <person name="Song W.-J."/>
            <person name="Kurnit D.M."/>
        </authorList>
    </citation>
    <scope>NUCLEOTIDE SEQUENCE [LARGE SCALE GENOMIC DNA]</scope>
    <source>
        <strain evidence="1 2">STM7296</strain>
    </source>
</reference>
<sequence>MKVNDIKELAEFMGTREHTCTRFLLTKDETPEWIAAKYGDAIETARFLRDYRDKAEADGVGVCEKAADALAKDMLAATRNDSKAAREELRTLEANTRTGEGTAADHVAYMYAMARTKIPDGGK</sequence>
<evidence type="ECO:0000313" key="1">
    <source>
        <dbReference type="EMBL" id="SIT48728.1"/>
    </source>
</evidence>
<name>A0A1N7SMS4_9BURK</name>
<dbReference type="AlphaFoldDB" id="A0A1N7SMS4"/>
<proteinExistence type="predicted"/>
<protein>
    <submittedName>
        <fullName evidence="1">Uncharacterized protein</fullName>
    </submittedName>
</protein>
<dbReference type="EMBL" id="CYGX02000111">
    <property type="protein sequence ID" value="SIT48728.1"/>
    <property type="molecule type" value="Genomic_DNA"/>
</dbReference>
<evidence type="ECO:0000313" key="2">
    <source>
        <dbReference type="Proteomes" id="UP000187012"/>
    </source>
</evidence>